<dbReference type="InterPro" id="IPR011009">
    <property type="entry name" value="Kinase-like_dom_sf"/>
</dbReference>
<dbReference type="VEuPathDB" id="VectorBase:CSON009901"/>
<evidence type="ECO:0000313" key="2">
    <source>
        <dbReference type="EMBL" id="SSX23980.1"/>
    </source>
</evidence>
<dbReference type="AlphaFoldDB" id="A0A336M1Q4"/>
<dbReference type="Gene3D" id="3.90.1200.10">
    <property type="match status" value="1"/>
</dbReference>
<proteinExistence type="predicted"/>
<gene>
    <name evidence="2" type="primary">CSON009901</name>
</gene>
<dbReference type="PANTHER" id="PTHR11012:SF19">
    <property type="entry name" value="CHK KINASE-LIKE DOMAIN-CONTAINING PROTEIN"/>
    <property type="match status" value="1"/>
</dbReference>
<evidence type="ECO:0000259" key="1">
    <source>
        <dbReference type="SMART" id="SM00587"/>
    </source>
</evidence>
<sequence length="414" mass="47845">MSKNKNNLDNCPTIESNWISNDFFQTVLSSHFHDKSVKIISHEIKPAAKKGENFASAVYRVIVTYQLLNKTNHNEKISLILKTHSSNGAVQEVIEEFHVFERELTTYKEVLIECEKLMCDINEPLNFSPQLIFADSNNLVFEDVSERGYRTIDRKERLDLQHALLFIEKLAKFHATTAFLYKQNPDVFRYHMEGGLTEVETPYHAFFRTVVNEFVNTVVKSDPNLNQYLSFMTDFSENIIENVKKVFTRSNNEFHVQNHGDAWMNNMLWKNDDQGNVIDVIVVDHQEGFFGSPGIDLNHFINTSCNMDVQINHIDDLLSRYHSILSNTLEKLGAKNIPTEDDILEEVKRKMDHGIIVLTCILPIMLIEDPDLADPSNFFSESDEAKEVRHTIYSNPKYIDIVRVILPKLIQGKM</sequence>
<protein>
    <submittedName>
        <fullName evidence="2">CSON009901 protein</fullName>
    </submittedName>
</protein>
<dbReference type="InterPro" id="IPR015897">
    <property type="entry name" value="CHK_kinase-like"/>
</dbReference>
<dbReference type="PANTHER" id="PTHR11012">
    <property type="entry name" value="PROTEIN KINASE-LIKE DOMAIN-CONTAINING"/>
    <property type="match status" value="1"/>
</dbReference>
<dbReference type="SMART" id="SM00587">
    <property type="entry name" value="CHK"/>
    <property type="match status" value="1"/>
</dbReference>
<dbReference type="Pfam" id="PF02958">
    <property type="entry name" value="EcKL"/>
    <property type="match status" value="1"/>
</dbReference>
<feature type="domain" description="CHK kinase-like" evidence="1">
    <location>
        <begin position="139"/>
        <end position="331"/>
    </location>
</feature>
<reference evidence="2" key="1">
    <citation type="submission" date="2018-07" db="EMBL/GenBank/DDBJ databases">
        <authorList>
            <person name="Quirk P.G."/>
            <person name="Krulwich T.A."/>
        </authorList>
    </citation>
    <scope>NUCLEOTIDE SEQUENCE</scope>
</reference>
<dbReference type="EMBL" id="UFQT01000397">
    <property type="protein sequence ID" value="SSX23980.1"/>
    <property type="molecule type" value="Genomic_DNA"/>
</dbReference>
<dbReference type="InterPro" id="IPR004119">
    <property type="entry name" value="EcKL"/>
</dbReference>
<organism evidence="2">
    <name type="scientific">Culicoides sonorensis</name>
    <name type="common">Biting midge</name>
    <dbReference type="NCBI Taxonomy" id="179676"/>
    <lineage>
        <taxon>Eukaryota</taxon>
        <taxon>Metazoa</taxon>
        <taxon>Ecdysozoa</taxon>
        <taxon>Arthropoda</taxon>
        <taxon>Hexapoda</taxon>
        <taxon>Insecta</taxon>
        <taxon>Pterygota</taxon>
        <taxon>Neoptera</taxon>
        <taxon>Endopterygota</taxon>
        <taxon>Diptera</taxon>
        <taxon>Nematocera</taxon>
        <taxon>Chironomoidea</taxon>
        <taxon>Ceratopogonidae</taxon>
        <taxon>Ceratopogoninae</taxon>
        <taxon>Culicoides</taxon>
        <taxon>Monoculicoides</taxon>
    </lineage>
</organism>
<accession>A0A336M1Q4</accession>
<dbReference type="SUPFAM" id="SSF56112">
    <property type="entry name" value="Protein kinase-like (PK-like)"/>
    <property type="match status" value="1"/>
</dbReference>
<dbReference type="OMA" id="GQNFMSA"/>
<name>A0A336M1Q4_CULSO</name>